<evidence type="ECO:0000256" key="8">
    <source>
        <dbReference type="HAMAP-Rule" id="MF_03103"/>
    </source>
</evidence>
<comment type="function">
    <text evidence="8">Component of the ERMES/MDM complex, which serves as a molecular tether to connect the endoplasmic reticulum (ER) and mitochondria. Components of this complex are involved in the control of mitochondrial shape and protein biogenesis, and function in nonvesicular lipid trafficking between the ER and mitochondria. The MDM12-MMM1 subcomplex functions in the major beta-barrel assembly pathway that is responsible for biogenesis of all outer membrane beta-barrel proteins, and acts in a late step after the SAM complex. The MDM10-MDM12-MMM1 subcomplex further acts in the TOM40-specific pathway after the action of the MDM12-MMM1 complex. Essential for establishing and maintaining the structure of mitochondria and maintenance of mtDNA nucleoids.</text>
</comment>
<dbReference type="PROSITE" id="PS51847">
    <property type="entry name" value="SMP"/>
    <property type="match status" value="1"/>
</dbReference>
<gene>
    <name evidence="8" type="primary">MMM1</name>
    <name evidence="12" type="ORF">FN846DRAFT_897336</name>
</gene>
<dbReference type="Proteomes" id="UP000326924">
    <property type="component" value="Unassembled WGS sequence"/>
</dbReference>
<feature type="topological domain" description="Lumenal" evidence="8">
    <location>
        <begin position="1"/>
        <end position="44"/>
    </location>
</feature>
<evidence type="ECO:0000256" key="1">
    <source>
        <dbReference type="ARBA" id="ARBA00022448"/>
    </source>
</evidence>
<keyword evidence="7 8" id="KW-0472">Membrane</keyword>
<dbReference type="GO" id="GO:0015914">
    <property type="term" value="P:phospholipid transport"/>
    <property type="evidence" value="ECO:0007669"/>
    <property type="project" value="TreeGrafter"/>
</dbReference>
<feature type="topological domain" description="Cytoplasmic" evidence="8">
    <location>
        <begin position="66"/>
        <end position="352"/>
    </location>
</feature>
<feature type="domain" description="SMP-LTD" evidence="11">
    <location>
        <begin position="110"/>
        <end position="308"/>
    </location>
</feature>
<accession>A0A5J5F8J5</accession>
<dbReference type="InterPro" id="IPR031468">
    <property type="entry name" value="SMP_LBD"/>
</dbReference>
<dbReference type="PANTHER" id="PTHR13466:SF0">
    <property type="entry name" value="SMP-LTD DOMAIN-CONTAINING PROTEIN"/>
    <property type="match status" value="1"/>
</dbReference>
<evidence type="ECO:0000256" key="2">
    <source>
        <dbReference type="ARBA" id="ARBA00022692"/>
    </source>
</evidence>
<evidence type="ECO:0000313" key="13">
    <source>
        <dbReference type="Proteomes" id="UP000326924"/>
    </source>
</evidence>
<dbReference type="Pfam" id="PF10296">
    <property type="entry name" value="MMM1"/>
    <property type="match status" value="1"/>
</dbReference>
<dbReference type="AlphaFoldDB" id="A0A5J5F8J5"/>
<feature type="region of interest" description="Disordered" evidence="9">
    <location>
        <begin position="316"/>
        <end position="352"/>
    </location>
</feature>
<evidence type="ECO:0000256" key="9">
    <source>
        <dbReference type="SAM" id="MobiDB-lite"/>
    </source>
</evidence>
<dbReference type="InParanoid" id="A0A5J5F8J5"/>
<evidence type="ECO:0000256" key="10">
    <source>
        <dbReference type="SAM" id="Phobius"/>
    </source>
</evidence>
<keyword evidence="2 8" id="KW-0812">Transmembrane</keyword>
<keyword evidence="3 8" id="KW-0256">Endoplasmic reticulum</keyword>
<reference evidence="12 13" key="1">
    <citation type="submission" date="2019-09" db="EMBL/GenBank/DDBJ databases">
        <title>Draft genome of the ectomycorrhizal ascomycete Sphaerosporella brunnea.</title>
        <authorList>
            <consortium name="DOE Joint Genome Institute"/>
            <person name="Benucci G.M."/>
            <person name="Marozzi G."/>
            <person name="Antonielli L."/>
            <person name="Sanchez S."/>
            <person name="Marco P."/>
            <person name="Wang X."/>
            <person name="Falini L.B."/>
            <person name="Barry K."/>
            <person name="Haridas S."/>
            <person name="Lipzen A."/>
            <person name="Labutti K."/>
            <person name="Grigoriev I.V."/>
            <person name="Murat C."/>
            <person name="Martin F."/>
            <person name="Albertini E."/>
            <person name="Donnini D."/>
            <person name="Bonito G."/>
        </authorList>
    </citation>
    <scope>NUCLEOTIDE SEQUENCE [LARGE SCALE GENOMIC DNA]</scope>
    <source>
        <strain evidence="12 13">Sb_GMNB300</strain>
    </source>
</reference>
<evidence type="ECO:0000256" key="7">
    <source>
        <dbReference type="ARBA" id="ARBA00023136"/>
    </source>
</evidence>
<dbReference type="FunCoup" id="A0A5J5F8J5">
    <property type="interactions" value="61"/>
</dbReference>
<dbReference type="HAMAP" id="MF_03103">
    <property type="entry name" value="Mmm1"/>
    <property type="match status" value="1"/>
</dbReference>
<feature type="transmembrane region" description="Helical" evidence="10">
    <location>
        <begin position="46"/>
        <end position="68"/>
    </location>
</feature>
<organism evidence="12 13">
    <name type="scientific">Sphaerosporella brunnea</name>
    <dbReference type="NCBI Taxonomy" id="1250544"/>
    <lineage>
        <taxon>Eukaryota</taxon>
        <taxon>Fungi</taxon>
        <taxon>Dikarya</taxon>
        <taxon>Ascomycota</taxon>
        <taxon>Pezizomycotina</taxon>
        <taxon>Pezizomycetes</taxon>
        <taxon>Pezizales</taxon>
        <taxon>Pyronemataceae</taxon>
        <taxon>Sphaerosporella</taxon>
    </lineage>
</organism>
<evidence type="ECO:0000256" key="6">
    <source>
        <dbReference type="ARBA" id="ARBA00023121"/>
    </source>
</evidence>
<feature type="compositionally biased region" description="Polar residues" evidence="9">
    <location>
        <begin position="342"/>
        <end position="352"/>
    </location>
</feature>
<evidence type="ECO:0000256" key="3">
    <source>
        <dbReference type="ARBA" id="ARBA00022824"/>
    </source>
</evidence>
<dbReference type="EMBL" id="VXIS01000017">
    <property type="protein sequence ID" value="KAA8913155.1"/>
    <property type="molecule type" value="Genomic_DNA"/>
</dbReference>
<comment type="caution">
    <text evidence="12">The sequence shown here is derived from an EMBL/GenBank/DDBJ whole genome shotgun (WGS) entry which is preliminary data.</text>
</comment>
<keyword evidence="6" id="KW-0446">Lipid-binding</keyword>
<evidence type="ECO:0000256" key="4">
    <source>
        <dbReference type="ARBA" id="ARBA00022989"/>
    </source>
</evidence>
<keyword evidence="4 8" id="KW-1133">Transmembrane helix</keyword>
<comment type="similarity">
    <text evidence="8">Belongs to the MMM1 family.</text>
</comment>
<dbReference type="InterPro" id="IPR027537">
    <property type="entry name" value="Mmm1"/>
</dbReference>
<dbReference type="GO" id="GO:0045040">
    <property type="term" value="P:protein insertion into mitochondrial outer membrane"/>
    <property type="evidence" value="ECO:0007669"/>
    <property type="project" value="UniProtKB-UniRule"/>
</dbReference>
<evidence type="ECO:0000256" key="5">
    <source>
        <dbReference type="ARBA" id="ARBA00023055"/>
    </source>
</evidence>
<sequence length="352" mass="39371">MGERDELLCPPISQDPLSTQIHIPLSEYLQLTSRPSSSWSFTHGLLLGQFSIVILTILFIRFFIFGSASPPPRPSRRSVVKKRSSLLRNPPPANITTILNKTYYNVSSHQPESLDWFNVLIAQTLAQFRSDAVLDDALLNSLRGVLNSGKKPDFLGEVQVTEVALGEEFPIFSNCRISPSEDDPGQLQARMDVDLNDVLTLGIETKLILNWPRPQVAVLPVALAVSILRFSGTLQIAFVPSPEGSGNSTTLAFSFLDDYRLDLSVRSLLGSRSRLQDVPKIAQLVETKLHQWIDERCVEPRFQQIVLPSLWPRKKTTREQQRAGEEETLELGADGVRRRRGTFSQGLGSDLR</sequence>
<dbReference type="GO" id="GO:0005789">
    <property type="term" value="C:endoplasmic reticulum membrane"/>
    <property type="evidence" value="ECO:0007669"/>
    <property type="project" value="UniProtKB-SubCell"/>
</dbReference>
<keyword evidence="1" id="KW-0813">Transport</keyword>
<dbReference type="GO" id="GO:1990456">
    <property type="term" value="P:mitochondrion-endoplasmic reticulum membrane tethering"/>
    <property type="evidence" value="ECO:0007669"/>
    <property type="project" value="TreeGrafter"/>
</dbReference>
<keyword evidence="5" id="KW-0445">Lipid transport</keyword>
<dbReference type="OrthoDB" id="5599157at2759"/>
<name>A0A5J5F8J5_9PEZI</name>
<dbReference type="GO" id="GO:0008289">
    <property type="term" value="F:lipid binding"/>
    <property type="evidence" value="ECO:0007669"/>
    <property type="project" value="UniProtKB-KW"/>
</dbReference>
<evidence type="ECO:0000313" key="12">
    <source>
        <dbReference type="EMBL" id="KAA8913155.1"/>
    </source>
</evidence>
<dbReference type="InterPro" id="IPR019411">
    <property type="entry name" value="MMM1_dom"/>
</dbReference>
<dbReference type="PANTHER" id="PTHR13466">
    <property type="entry name" value="TEX2 PROTEIN-RELATED"/>
    <property type="match status" value="1"/>
</dbReference>
<evidence type="ECO:0000259" key="11">
    <source>
        <dbReference type="PROSITE" id="PS51847"/>
    </source>
</evidence>
<comment type="subcellular location">
    <subcellularLocation>
        <location evidence="8">Endoplasmic reticulum membrane</location>
        <topology evidence="8">Single-pass type I membrane protein</topology>
    </subcellularLocation>
    <text evidence="8">The ERMES/MDM complex localizes to a few discrete foci (around 10 per single cell), that represent mitochondria-endoplasmic reticulum junctions. These foci are often found next to mtDNA nucleoids.</text>
</comment>
<dbReference type="CDD" id="cd21671">
    <property type="entry name" value="SMP_Mmm1"/>
    <property type="match status" value="1"/>
</dbReference>
<comment type="subunit">
    <text evidence="8">Homodimer. Component of the ER-mitochondria encounter structure (ERMES) or MDM complex, composed of MMM1, MDM10, MDM12 and MDM34. A MMM1 homodimer associates with one molecule of MDM12 on each side in a pairwise head-to-tail manner, and the SMP-LTD domains of MMM1 and MDM12 generate a continuous hydrophobic tunnel for phospholipid trafficking.</text>
</comment>
<proteinExistence type="inferred from homology"/>
<dbReference type="GO" id="GO:0032865">
    <property type="term" value="C:ERMES complex"/>
    <property type="evidence" value="ECO:0007669"/>
    <property type="project" value="UniProtKB-UniRule"/>
</dbReference>
<protein>
    <recommendedName>
        <fullName evidence="8">Maintenance of mitochondrial morphology protein 1</fullName>
    </recommendedName>
</protein>
<keyword evidence="13" id="KW-1185">Reference proteome</keyword>